<organism evidence="4 5">
    <name type="scientific">Taishania pollutisoli</name>
    <dbReference type="NCBI Taxonomy" id="2766479"/>
    <lineage>
        <taxon>Bacteria</taxon>
        <taxon>Pseudomonadati</taxon>
        <taxon>Bacteroidota</taxon>
        <taxon>Flavobacteriia</taxon>
        <taxon>Flavobacteriales</taxon>
        <taxon>Crocinitomicaceae</taxon>
        <taxon>Taishania</taxon>
    </lineage>
</organism>
<dbReference type="EMBL" id="JACVEL010000002">
    <property type="protein sequence ID" value="MBC9811762.1"/>
    <property type="molecule type" value="Genomic_DNA"/>
</dbReference>
<protein>
    <submittedName>
        <fullName evidence="4">DUF4294 domain-containing protein</fullName>
    </submittedName>
</protein>
<dbReference type="Pfam" id="PF14127">
    <property type="entry name" value="DUF4294"/>
    <property type="match status" value="1"/>
</dbReference>
<dbReference type="InterPro" id="IPR025636">
    <property type="entry name" value="DUF4294"/>
</dbReference>
<feature type="signal peptide" evidence="3">
    <location>
        <begin position="1"/>
        <end position="18"/>
    </location>
</feature>
<proteinExistence type="predicted"/>
<gene>
    <name evidence="4" type="ORF">H9Y05_04660</name>
</gene>
<sequence length="235" mass="27776">MKNVIISLIFLVFSLSNAYSQNIDTAVVYRDLDEFIVNRHFKGQYDRELKRVQKIYPMALKAKAIMDEYETELAKLDKKRDAKKYSKKMNKFLKEEFTYSVRDLYTSEGHLLMQLIHRETGKTVDDIITEYSGGGQAFIYRNLAKMFDQDLKAKYDPDKDNYFTEMVISDILCGNVAFDPEMDKMTKESFKESQRQYRAQKKESRTRVKEMKAVNKEKEKAQKKVEKEKKKATKK</sequence>
<keyword evidence="1" id="KW-0175">Coiled coil</keyword>
<feature type="compositionally biased region" description="Basic and acidic residues" evidence="2">
    <location>
        <begin position="187"/>
        <end position="229"/>
    </location>
</feature>
<feature type="coiled-coil region" evidence="1">
    <location>
        <begin position="59"/>
        <end position="86"/>
    </location>
</feature>
<feature type="region of interest" description="Disordered" evidence="2">
    <location>
        <begin position="187"/>
        <end position="235"/>
    </location>
</feature>
<reference evidence="4" key="1">
    <citation type="submission" date="2020-09" db="EMBL/GenBank/DDBJ databases">
        <title>Taishania pollutisoli gen. nov., sp. nov., Isolated from Tetrabromobisphenol A-Contaminated Soil.</title>
        <authorList>
            <person name="Chen Q."/>
        </authorList>
    </citation>
    <scope>NUCLEOTIDE SEQUENCE</scope>
    <source>
        <strain evidence="4">CZZ-1</strain>
    </source>
</reference>
<accession>A0A8J6P4W7</accession>
<keyword evidence="5" id="KW-1185">Reference proteome</keyword>
<name>A0A8J6P4W7_9FLAO</name>
<evidence type="ECO:0000256" key="3">
    <source>
        <dbReference type="SAM" id="SignalP"/>
    </source>
</evidence>
<evidence type="ECO:0000313" key="4">
    <source>
        <dbReference type="EMBL" id="MBC9811762.1"/>
    </source>
</evidence>
<comment type="caution">
    <text evidence="4">The sequence shown here is derived from an EMBL/GenBank/DDBJ whole genome shotgun (WGS) entry which is preliminary data.</text>
</comment>
<dbReference type="Proteomes" id="UP000652681">
    <property type="component" value="Unassembled WGS sequence"/>
</dbReference>
<evidence type="ECO:0000313" key="5">
    <source>
        <dbReference type="Proteomes" id="UP000652681"/>
    </source>
</evidence>
<dbReference type="RefSeq" id="WP_163490801.1">
    <property type="nucleotide sequence ID" value="NZ_JACVEL010000002.1"/>
</dbReference>
<evidence type="ECO:0000256" key="1">
    <source>
        <dbReference type="SAM" id="Coils"/>
    </source>
</evidence>
<evidence type="ECO:0000256" key="2">
    <source>
        <dbReference type="SAM" id="MobiDB-lite"/>
    </source>
</evidence>
<dbReference type="AlphaFoldDB" id="A0A8J6P4W7"/>
<feature type="chain" id="PRO_5035241279" evidence="3">
    <location>
        <begin position="19"/>
        <end position="235"/>
    </location>
</feature>
<keyword evidence="3" id="KW-0732">Signal</keyword>